<reference evidence="5 6" key="1">
    <citation type="submission" date="2016-10" db="EMBL/GenBank/DDBJ databases">
        <authorList>
            <person name="de Groot N.N."/>
        </authorList>
    </citation>
    <scope>NUCLEOTIDE SEQUENCE [LARGE SCALE GENOMIC DNA]</scope>
    <source>
        <strain evidence="5 6">CGMCC 4.5598</strain>
    </source>
</reference>
<evidence type="ECO:0000313" key="6">
    <source>
        <dbReference type="Proteomes" id="UP000199361"/>
    </source>
</evidence>
<comment type="similarity">
    <text evidence="1">Belongs to the glycosyl hydrolase 35 family.</text>
</comment>
<evidence type="ECO:0000256" key="1">
    <source>
        <dbReference type="ARBA" id="ARBA00009809"/>
    </source>
</evidence>
<dbReference type="STRING" id="568860.SAMN05421811_106165"/>
<accession>A0A1I0JSB0</accession>
<evidence type="ECO:0000313" key="5">
    <source>
        <dbReference type="EMBL" id="SEU13354.1"/>
    </source>
</evidence>
<dbReference type="PRINTS" id="PR00742">
    <property type="entry name" value="GLHYDRLASE35"/>
</dbReference>
<organism evidence="5 6">
    <name type="scientific">Nonomuraea wenchangensis</name>
    <dbReference type="NCBI Taxonomy" id="568860"/>
    <lineage>
        <taxon>Bacteria</taxon>
        <taxon>Bacillati</taxon>
        <taxon>Actinomycetota</taxon>
        <taxon>Actinomycetes</taxon>
        <taxon>Streptosporangiales</taxon>
        <taxon>Streptosporangiaceae</taxon>
        <taxon>Nonomuraea</taxon>
    </lineage>
</organism>
<feature type="domain" description="Glycoside hydrolase 35 catalytic" evidence="4">
    <location>
        <begin position="39"/>
        <end position="116"/>
    </location>
</feature>
<evidence type="ECO:0000256" key="2">
    <source>
        <dbReference type="SAM" id="MobiDB-lite"/>
    </source>
</evidence>
<feature type="signal peptide" evidence="3">
    <location>
        <begin position="1"/>
        <end position="23"/>
    </location>
</feature>
<dbReference type="InterPro" id="IPR017853">
    <property type="entry name" value="GH"/>
</dbReference>
<dbReference type="AlphaFoldDB" id="A0A1I0JSB0"/>
<keyword evidence="5" id="KW-0378">Hydrolase</keyword>
<proteinExistence type="inferred from homology"/>
<protein>
    <submittedName>
        <fullName evidence="5">Glycosyl hydrolases family 35</fullName>
    </submittedName>
</protein>
<dbReference type="EMBL" id="FOHX01000006">
    <property type="protein sequence ID" value="SEU13354.1"/>
    <property type="molecule type" value="Genomic_DNA"/>
</dbReference>
<dbReference type="SUPFAM" id="SSF51445">
    <property type="entry name" value="(Trans)glycosidases"/>
    <property type="match status" value="1"/>
</dbReference>
<evidence type="ECO:0000256" key="3">
    <source>
        <dbReference type="SAM" id="SignalP"/>
    </source>
</evidence>
<feature type="region of interest" description="Disordered" evidence="2">
    <location>
        <begin position="118"/>
        <end position="139"/>
    </location>
</feature>
<keyword evidence="6" id="KW-1185">Reference proteome</keyword>
<dbReference type="Proteomes" id="UP000199361">
    <property type="component" value="Unassembled WGS sequence"/>
</dbReference>
<keyword evidence="3" id="KW-0732">Signal</keyword>
<feature type="chain" id="PRO_5038807742" evidence="3">
    <location>
        <begin position="24"/>
        <end position="139"/>
    </location>
</feature>
<sequence length="139" mass="15902">MRRLLTVLLAPLLALLPAPLATDAAQARPQRQVTYDHWSLMLDGRRVVLQAAEFHYFRLPSPPLWRDVLEKFKAAGFNAVSLYFSWAYHSPRQGVYDFTGVRDLDLLLRTAAETGLRRRPARLGQDGARPRPQQRARLP</sequence>
<dbReference type="InterPro" id="IPR001944">
    <property type="entry name" value="Glycoside_Hdrlase_35"/>
</dbReference>
<dbReference type="GO" id="GO:0005975">
    <property type="term" value="P:carbohydrate metabolic process"/>
    <property type="evidence" value="ECO:0007669"/>
    <property type="project" value="InterPro"/>
</dbReference>
<dbReference type="InterPro" id="IPR031330">
    <property type="entry name" value="Gly_Hdrlase_35_cat"/>
</dbReference>
<dbReference type="Pfam" id="PF01301">
    <property type="entry name" value="Glyco_hydro_35"/>
    <property type="match status" value="1"/>
</dbReference>
<dbReference type="RefSeq" id="WP_218155862.1">
    <property type="nucleotide sequence ID" value="NZ_FOHX01000006.1"/>
</dbReference>
<gene>
    <name evidence="5" type="ORF">SAMN05421811_106165</name>
</gene>
<evidence type="ECO:0000259" key="4">
    <source>
        <dbReference type="Pfam" id="PF01301"/>
    </source>
</evidence>
<name>A0A1I0JSB0_9ACTN</name>
<dbReference type="Gene3D" id="3.20.20.80">
    <property type="entry name" value="Glycosidases"/>
    <property type="match status" value="1"/>
</dbReference>
<dbReference type="GO" id="GO:0004553">
    <property type="term" value="F:hydrolase activity, hydrolyzing O-glycosyl compounds"/>
    <property type="evidence" value="ECO:0007669"/>
    <property type="project" value="InterPro"/>
</dbReference>
<dbReference type="PANTHER" id="PTHR23421">
    <property type="entry name" value="BETA-GALACTOSIDASE RELATED"/>
    <property type="match status" value="1"/>
</dbReference>